<dbReference type="GeneID" id="18249839"/>
<dbReference type="KEGG" id="cten:18249839"/>
<reference evidence="3 4" key="1">
    <citation type="journal article" date="2011" name="Proc. Natl. Acad. Sci. U.S.A.">
        <title>Comparative genomics of xylose-fermenting fungi for enhanced biofuel production.</title>
        <authorList>
            <person name="Wohlbach D.J."/>
            <person name="Kuo A."/>
            <person name="Sato T.K."/>
            <person name="Potts K.M."/>
            <person name="Salamov A.A."/>
            <person name="LaButti K.M."/>
            <person name="Sun H."/>
            <person name="Clum A."/>
            <person name="Pangilinan J.L."/>
            <person name="Lindquist E.A."/>
            <person name="Lucas S."/>
            <person name="Lapidus A."/>
            <person name="Jin M."/>
            <person name="Gunawan C."/>
            <person name="Balan V."/>
            <person name="Dale B.E."/>
            <person name="Jeffries T.W."/>
            <person name="Zinkel R."/>
            <person name="Barry K.W."/>
            <person name="Grigoriev I.V."/>
            <person name="Gasch A.P."/>
        </authorList>
    </citation>
    <scope>NUCLEOTIDE SEQUENCE [LARGE SCALE GENOMIC DNA]</scope>
    <source>
        <strain evidence="4">ATCC 10573 / BCRC 21748 / CBS 615 / JCM 9827 / NBRC 10315 / NRRL Y-1498 / VKM Y-70</strain>
    </source>
</reference>
<protein>
    <recommendedName>
        <fullName evidence="2">Transcription regulator Rua1 C-terminal domain-containing protein</fullName>
    </recommendedName>
</protein>
<keyword evidence="4" id="KW-1185">Reference proteome</keyword>
<evidence type="ECO:0000313" key="4">
    <source>
        <dbReference type="Proteomes" id="UP000000707"/>
    </source>
</evidence>
<organism evidence="4">
    <name type="scientific">Candida tenuis (strain ATCC 10573 / BCRC 21748 / CBS 615 / JCM 9827 / NBRC 10315 / NRRL Y-1498 / VKM Y-70)</name>
    <name type="common">Yeast</name>
    <name type="synonym">Yamadazyma tenuis</name>
    <dbReference type="NCBI Taxonomy" id="590646"/>
    <lineage>
        <taxon>Eukaryota</taxon>
        <taxon>Fungi</taxon>
        <taxon>Dikarya</taxon>
        <taxon>Ascomycota</taxon>
        <taxon>Saccharomycotina</taxon>
        <taxon>Pichiomycetes</taxon>
        <taxon>Debaryomycetaceae</taxon>
        <taxon>Yamadazyma</taxon>
    </lineage>
</organism>
<dbReference type="Pfam" id="PF14616">
    <property type="entry name" value="Rua1_C"/>
    <property type="match status" value="1"/>
</dbReference>
<feature type="region of interest" description="Disordered" evidence="1">
    <location>
        <begin position="147"/>
        <end position="180"/>
    </location>
</feature>
<evidence type="ECO:0000256" key="1">
    <source>
        <dbReference type="SAM" id="MobiDB-lite"/>
    </source>
</evidence>
<dbReference type="eggNOG" id="ENOG502SZ9T">
    <property type="taxonomic scope" value="Eukaryota"/>
</dbReference>
<gene>
    <name evidence="3" type="ORF">CANTEDRAFT_135055</name>
</gene>
<dbReference type="InterPro" id="IPR028012">
    <property type="entry name" value="Rua1_C"/>
</dbReference>
<evidence type="ECO:0000313" key="3">
    <source>
        <dbReference type="EMBL" id="EGV63223.1"/>
    </source>
</evidence>
<dbReference type="HOGENOM" id="CLU_491750_0_0_1"/>
<sequence length="554" mass="62087">MDYSLTFAFTDRNEDSYAPGQFITDPITDFTTSEFDSDEFLAMMEEITDLEFQHSEVPNTVLNSFSSVESEAMELDNELSLSLLVPHLVNQEGENVATFGQTLRQVFNNQSVTANSYGHVSEIYANGHLVEQDVQVGSSQQNAQFATNSFNQSEPESSFDSEEEPSVLFGGSNSSNNTLPSLDPELVTAYELYEPSGFEKISMRLASDADLFANIDEAIKDFMSLKQSEESSEQRVIPQTLQVSTNLQVPHNSPVVEASTTSTNVIPSITREQPSLRRNSKASLSNRARIPSVFDFTKQEVVEQILSHVDDRMNYYKKKSGASKPGSYKGDYAKIEDSRFTPVTNLYETKIALPHNTCHVLGHPKHLGIDGGKATVTRTRYIRGTSFNGFFDHPDLELKRYEGSGDLIYEPEYYRVQMINVCRNDGSSHRVPINQTRSGLCPYCEDIKFYELRNSSYGQHLAFHHGIGTDSFLTPNPFETKVEPKTCGKVVACPVCFQAISVEKSSTTASVQPLYTYLRHFKDFHRKGVNHKVNNKVYSTVPSFKGMYLDGISP</sequence>
<proteinExistence type="predicted"/>
<dbReference type="EMBL" id="GL996524">
    <property type="protein sequence ID" value="EGV63223.1"/>
    <property type="molecule type" value="Genomic_DNA"/>
</dbReference>
<dbReference type="Proteomes" id="UP000000707">
    <property type="component" value="Unassembled WGS sequence"/>
</dbReference>
<dbReference type="RefSeq" id="XP_006687016.1">
    <property type="nucleotide sequence ID" value="XM_006686953.1"/>
</dbReference>
<accession>G3B5H0</accession>
<dbReference type="OrthoDB" id="4096316at2759"/>
<feature type="compositionally biased region" description="Polar residues" evidence="1">
    <location>
        <begin position="171"/>
        <end position="180"/>
    </location>
</feature>
<dbReference type="AlphaFoldDB" id="G3B5H0"/>
<evidence type="ECO:0000259" key="2">
    <source>
        <dbReference type="Pfam" id="PF14616"/>
    </source>
</evidence>
<name>G3B5H0_CANTC</name>
<feature type="domain" description="Transcription regulator Rua1 C-terminal" evidence="2">
    <location>
        <begin position="408"/>
        <end position="525"/>
    </location>
</feature>